<dbReference type="InterPro" id="IPR019481">
    <property type="entry name" value="TFIIIC_triple_barrel"/>
</dbReference>
<dbReference type="GO" id="GO:0000127">
    <property type="term" value="C:transcription factor TFIIIC complex"/>
    <property type="evidence" value="ECO:0007669"/>
    <property type="project" value="TreeGrafter"/>
</dbReference>
<feature type="chain" id="PRO_5027016662" evidence="1">
    <location>
        <begin position="24"/>
        <end position="143"/>
    </location>
</feature>
<dbReference type="PANTHER" id="PTHR21860">
    <property type="entry name" value="TRANSCRIPTION INITIATION FACTOR IIIC TFIIIC , POLYPEPTIDE 6-RELATED"/>
    <property type="match status" value="1"/>
</dbReference>
<sequence length="143" mass="15754">MGMFQNLVLLLLSCLSLDTRVHIIVLAIEKEMSDESGKASKEDEEEYVLIDLDDVSRHIDIPSDAPYTLSGLDTLNPILTIDGKIKLVGEYLETIGTCLAFSDKEDPAADNLTPHKTVEPVAKLHKILMFRLALDNDDGATTL</sequence>
<keyword evidence="3" id="KW-1185">Reference proteome</keyword>
<dbReference type="InterPro" id="IPR042771">
    <property type="entry name" value="GTF3C6-like"/>
</dbReference>
<dbReference type="GO" id="GO:0006383">
    <property type="term" value="P:transcription by RNA polymerase III"/>
    <property type="evidence" value="ECO:0007669"/>
    <property type="project" value="InterPro"/>
</dbReference>
<dbReference type="GeneID" id="108828041"/>
<dbReference type="Proteomes" id="UP000504610">
    <property type="component" value="Chromosome 9"/>
</dbReference>
<evidence type="ECO:0000313" key="4">
    <source>
        <dbReference type="RefSeq" id="XP_018457087.1"/>
    </source>
</evidence>
<gene>
    <name evidence="4" type="primary">LOC108828041</name>
</gene>
<dbReference type="RefSeq" id="XP_018457087.1">
    <property type="nucleotide sequence ID" value="XM_018601585.2"/>
</dbReference>
<keyword evidence="1" id="KW-0732">Signal</keyword>
<evidence type="ECO:0000313" key="3">
    <source>
        <dbReference type="Proteomes" id="UP000504610"/>
    </source>
</evidence>
<reference evidence="3" key="1">
    <citation type="journal article" date="2019" name="Database">
        <title>The radish genome database (RadishGD): an integrated information resource for radish genomics.</title>
        <authorList>
            <person name="Yu H.J."/>
            <person name="Baek S."/>
            <person name="Lee Y.J."/>
            <person name="Cho A."/>
            <person name="Mun J.H."/>
        </authorList>
    </citation>
    <scope>NUCLEOTIDE SEQUENCE [LARGE SCALE GENOMIC DNA]</scope>
    <source>
        <strain evidence="3">cv. WK10039</strain>
    </source>
</reference>
<feature type="signal peptide" evidence="1">
    <location>
        <begin position="1"/>
        <end position="23"/>
    </location>
</feature>
<dbReference type="OrthoDB" id="1877767at2759"/>
<protein>
    <submittedName>
        <fullName evidence="4">Uncharacterized protein LOC108828041 isoform X1</fullName>
    </submittedName>
</protein>
<proteinExistence type="predicted"/>
<dbReference type="Pfam" id="PF10419">
    <property type="entry name" value="TFIIIC_sub6"/>
    <property type="match status" value="1"/>
</dbReference>
<reference evidence="4" key="2">
    <citation type="submission" date="2025-08" db="UniProtKB">
        <authorList>
            <consortium name="RefSeq"/>
        </authorList>
    </citation>
    <scope>IDENTIFICATION</scope>
    <source>
        <tissue evidence="4">Leaf</tissue>
    </source>
</reference>
<dbReference type="PANTHER" id="PTHR21860:SF2">
    <property type="entry name" value="GENERAL TRANSCRIPTION FACTOR 3C POLYPEPTIDE 6"/>
    <property type="match status" value="1"/>
</dbReference>
<name>A0A6J0LAH4_RAPSA</name>
<organism evidence="3 4">
    <name type="scientific">Raphanus sativus</name>
    <name type="common">Radish</name>
    <name type="synonym">Raphanus raphanistrum var. sativus</name>
    <dbReference type="NCBI Taxonomy" id="3726"/>
    <lineage>
        <taxon>Eukaryota</taxon>
        <taxon>Viridiplantae</taxon>
        <taxon>Streptophyta</taxon>
        <taxon>Embryophyta</taxon>
        <taxon>Tracheophyta</taxon>
        <taxon>Spermatophyta</taxon>
        <taxon>Magnoliopsida</taxon>
        <taxon>eudicotyledons</taxon>
        <taxon>Gunneridae</taxon>
        <taxon>Pentapetalae</taxon>
        <taxon>rosids</taxon>
        <taxon>malvids</taxon>
        <taxon>Brassicales</taxon>
        <taxon>Brassicaceae</taxon>
        <taxon>Brassiceae</taxon>
        <taxon>Raphanus</taxon>
    </lineage>
</organism>
<dbReference type="AlphaFoldDB" id="A0A6J0LAH4"/>
<evidence type="ECO:0000256" key="1">
    <source>
        <dbReference type="SAM" id="SignalP"/>
    </source>
</evidence>
<feature type="domain" description="Transcription factor TFIIIC triple barrel" evidence="2">
    <location>
        <begin position="42"/>
        <end position="132"/>
    </location>
</feature>
<evidence type="ECO:0000259" key="2">
    <source>
        <dbReference type="Pfam" id="PF10419"/>
    </source>
</evidence>
<accession>A0A6J0LAH4</accession>
<dbReference type="KEGG" id="rsz:108828041"/>
<dbReference type="FunFam" id="2.60.40.4370:FF:000002">
    <property type="entry name" value="Transcription factor TFIIIC, tau55-related protein"/>
    <property type="match status" value="1"/>
</dbReference>
<dbReference type="Gene3D" id="2.60.40.4370">
    <property type="match status" value="1"/>
</dbReference>